<proteinExistence type="predicted"/>
<dbReference type="Proteomes" id="UP000663859">
    <property type="component" value="Unassembled WGS sequence"/>
</dbReference>
<reference evidence="1" key="1">
    <citation type="submission" date="2021-02" db="EMBL/GenBank/DDBJ databases">
        <authorList>
            <person name="Cremers G."/>
            <person name="Picone N."/>
        </authorList>
    </citation>
    <scope>NUCLEOTIDE SEQUENCE</scope>
    <source>
        <strain evidence="1">PQ17</strain>
    </source>
</reference>
<organism evidence="1 2">
    <name type="scientific">Candidatus Methylacidithermus pantelleriae</name>
    <dbReference type="NCBI Taxonomy" id="2744239"/>
    <lineage>
        <taxon>Bacteria</taxon>
        <taxon>Pseudomonadati</taxon>
        <taxon>Verrucomicrobiota</taxon>
        <taxon>Methylacidiphilae</taxon>
        <taxon>Methylacidiphilales</taxon>
        <taxon>Methylacidiphilaceae</taxon>
        <taxon>Candidatus Methylacidithermus</taxon>
    </lineage>
</organism>
<dbReference type="EMBL" id="CAJNOB010000002">
    <property type="protein sequence ID" value="CAF0691366.1"/>
    <property type="molecule type" value="Genomic_DNA"/>
</dbReference>
<accession>A0A8J2FNB8</accession>
<dbReference type="AlphaFoldDB" id="A0A8J2FNB8"/>
<name>A0A8J2FNB8_9BACT</name>
<protein>
    <submittedName>
        <fullName evidence="1">Uncharacterized protein</fullName>
    </submittedName>
</protein>
<keyword evidence="2" id="KW-1185">Reference proteome</keyword>
<gene>
    <name evidence="1" type="ORF">MPNT_100022</name>
</gene>
<sequence>MDQLDSGNQKCRFEPTAIALALGEGRERVRPNVTSSGFLTFGIARLELMEKCVGSMCE</sequence>
<comment type="caution">
    <text evidence="1">The sequence shown here is derived from an EMBL/GenBank/DDBJ whole genome shotgun (WGS) entry which is preliminary data.</text>
</comment>
<evidence type="ECO:0000313" key="2">
    <source>
        <dbReference type="Proteomes" id="UP000663859"/>
    </source>
</evidence>
<evidence type="ECO:0000313" key="1">
    <source>
        <dbReference type="EMBL" id="CAF0691366.1"/>
    </source>
</evidence>